<accession>A0ABY9V0X3</accession>
<sequence>MATVAPQDPSSAPFDFGAFDNEVRALVLDTAPRLFAVVQEYDRGTEYADGHVAAWGMAYDDGSAHVIGVGGTVTMSLGSPERALWHYGRRKGISARLVWLDPGAGATFARAEAV</sequence>
<keyword evidence="2" id="KW-1185">Reference proteome</keyword>
<dbReference type="Proteomes" id="UP001305606">
    <property type="component" value="Chromosome"/>
</dbReference>
<dbReference type="RefSeq" id="WP_311037239.1">
    <property type="nucleotide sequence ID" value="NZ_CP117522.1"/>
</dbReference>
<dbReference type="EMBL" id="CP117522">
    <property type="protein sequence ID" value="WNE98510.1"/>
    <property type="molecule type" value="Genomic_DNA"/>
</dbReference>
<proteinExistence type="predicted"/>
<gene>
    <name evidence="1" type="ORF">PS467_25850</name>
</gene>
<evidence type="ECO:0000313" key="2">
    <source>
        <dbReference type="Proteomes" id="UP001305606"/>
    </source>
</evidence>
<reference evidence="1 2" key="1">
    <citation type="submission" date="2023-02" db="EMBL/GenBank/DDBJ databases">
        <title>Streptomyces sp. SCA4-21 with antifungal activity against Fusarium oxysporum f. sp. cubense, Streptomyces sp. SCA2-17 with antifungal activity against Fusarium oxysporum f. sp. cubense.</title>
        <authorList>
            <person name="Qi D."/>
        </authorList>
    </citation>
    <scope>NUCLEOTIDE SEQUENCE [LARGE SCALE GENOMIC DNA]</scope>
    <source>
        <strain evidence="1 2">SCA4-21</strain>
    </source>
</reference>
<evidence type="ECO:0008006" key="3">
    <source>
        <dbReference type="Google" id="ProtNLM"/>
    </source>
</evidence>
<evidence type="ECO:0000313" key="1">
    <source>
        <dbReference type="EMBL" id="WNE98510.1"/>
    </source>
</evidence>
<name>A0ABY9V0X3_9ACTN</name>
<organism evidence="1 2">
    <name type="scientific">Streptomyces luomodiensis</name>
    <dbReference type="NCBI Taxonomy" id="3026192"/>
    <lineage>
        <taxon>Bacteria</taxon>
        <taxon>Bacillati</taxon>
        <taxon>Actinomycetota</taxon>
        <taxon>Actinomycetes</taxon>
        <taxon>Kitasatosporales</taxon>
        <taxon>Streptomycetaceae</taxon>
        <taxon>Streptomyces</taxon>
    </lineage>
</organism>
<protein>
    <recommendedName>
        <fullName evidence="3">GNAT family N-acetyltransferase</fullName>
    </recommendedName>
</protein>